<dbReference type="InterPro" id="IPR017853">
    <property type="entry name" value="GH"/>
</dbReference>
<dbReference type="InterPro" id="IPR015883">
    <property type="entry name" value="Glyco_hydro_20_cat"/>
</dbReference>
<dbReference type="Gene3D" id="3.30.379.10">
    <property type="entry name" value="Chitobiase/beta-hexosaminidase domain 2-like"/>
    <property type="match status" value="1"/>
</dbReference>
<dbReference type="InterPro" id="IPR025705">
    <property type="entry name" value="Beta_hexosaminidase_sua/sub"/>
</dbReference>
<keyword evidence="4 9" id="KW-0378">Hydrolase</keyword>
<dbReference type="Proteomes" id="UP000537260">
    <property type="component" value="Unassembled WGS sequence"/>
</dbReference>
<dbReference type="EMBL" id="JACCFM010000001">
    <property type="protein sequence ID" value="NYJ21636.1"/>
    <property type="molecule type" value="Genomic_DNA"/>
</dbReference>
<evidence type="ECO:0000313" key="9">
    <source>
        <dbReference type="EMBL" id="NYJ21636.1"/>
    </source>
</evidence>
<feature type="domain" description="Beta-hexosaminidase bacterial type N-terminal" evidence="8">
    <location>
        <begin position="3"/>
        <end position="117"/>
    </location>
</feature>
<comment type="caution">
    <text evidence="9">The sequence shown here is derived from an EMBL/GenBank/DDBJ whole genome shotgun (WGS) entry which is preliminary data.</text>
</comment>
<proteinExistence type="inferred from homology"/>
<evidence type="ECO:0000313" key="10">
    <source>
        <dbReference type="Proteomes" id="UP000537260"/>
    </source>
</evidence>
<dbReference type="SUPFAM" id="SSF51445">
    <property type="entry name" value="(Trans)glycosidases"/>
    <property type="match status" value="1"/>
</dbReference>
<evidence type="ECO:0000259" key="7">
    <source>
        <dbReference type="Pfam" id="PF00728"/>
    </source>
</evidence>
<dbReference type="GO" id="GO:0004563">
    <property type="term" value="F:beta-N-acetylhexosaminidase activity"/>
    <property type="evidence" value="ECO:0007669"/>
    <property type="project" value="UniProtKB-EC"/>
</dbReference>
<evidence type="ECO:0000259" key="8">
    <source>
        <dbReference type="Pfam" id="PF02838"/>
    </source>
</evidence>
<dbReference type="PRINTS" id="PR00738">
    <property type="entry name" value="GLHYDRLASE20"/>
</dbReference>
<evidence type="ECO:0000256" key="2">
    <source>
        <dbReference type="ARBA" id="ARBA00006285"/>
    </source>
</evidence>
<keyword evidence="10" id="KW-1185">Reference proteome</keyword>
<keyword evidence="5 9" id="KW-0326">Glycosidase</keyword>
<evidence type="ECO:0000256" key="3">
    <source>
        <dbReference type="ARBA" id="ARBA00012663"/>
    </source>
</evidence>
<dbReference type="Pfam" id="PF02838">
    <property type="entry name" value="Glyco_hydro_20b"/>
    <property type="match status" value="1"/>
</dbReference>
<dbReference type="EC" id="3.2.1.52" evidence="3"/>
<evidence type="ECO:0000256" key="6">
    <source>
        <dbReference type="PIRSR" id="PIRSR625705-1"/>
    </source>
</evidence>
<feature type="active site" description="Proton donor" evidence="6">
    <location>
        <position position="327"/>
    </location>
</feature>
<dbReference type="GO" id="GO:0030203">
    <property type="term" value="P:glycosaminoglycan metabolic process"/>
    <property type="evidence" value="ECO:0007669"/>
    <property type="project" value="TreeGrafter"/>
</dbReference>
<name>A0A7Z0J7T5_9MICO</name>
<dbReference type="AlphaFoldDB" id="A0A7Z0J7T5"/>
<evidence type="ECO:0000256" key="4">
    <source>
        <dbReference type="ARBA" id="ARBA00022801"/>
    </source>
</evidence>
<evidence type="ECO:0000256" key="1">
    <source>
        <dbReference type="ARBA" id="ARBA00001231"/>
    </source>
</evidence>
<reference evidence="9 10" key="1">
    <citation type="submission" date="2020-07" db="EMBL/GenBank/DDBJ databases">
        <title>Sequencing the genomes of 1000 actinobacteria strains.</title>
        <authorList>
            <person name="Klenk H.-P."/>
        </authorList>
    </citation>
    <scope>NUCLEOTIDE SEQUENCE [LARGE SCALE GENOMIC DNA]</scope>
    <source>
        <strain evidence="9 10">LI1</strain>
    </source>
</reference>
<gene>
    <name evidence="9" type="ORF">HNR05_003427</name>
</gene>
<comment type="similarity">
    <text evidence="2">Belongs to the glycosyl hydrolase 20 family.</text>
</comment>
<dbReference type="SUPFAM" id="SSF55545">
    <property type="entry name" value="beta-N-acetylhexosaminidase-like domain"/>
    <property type="match status" value="1"/>
</dbReference>
<dbReference type="PANTHER" id="PTHR22600">
    <property type="entry name" value="BETA-HEXOSAMINIDASE"/>
    <property type="match status" value="1"/>
</dbReference>
<accession>A0A7Z0J7T5</accession>
<organism evidence="9 10">
    <name type="scientific">Glaciibacter psychrotolerans</name>
    <dbReference type="NCBI Taxonomy" id="670054"/>
    <lineage>
        <taxon>Bacteria</taxon>
        <taxon>Bacillati</taxon>
        <taxon>Actinomycetota</taxon>
        <taxon>Actinomycetes</taxon>
        <taxon>Micrococcales</taxon>
        <taxon>Microbacteriaceae</taxon>
        <taxon>Glaciibacter</taxon>
    </lineage>
</organism>
<dbReference type="CDD" id="cd06568">
    <property type="entry name" value="GH20_SpHex_like"/>
    <property type="match status" value="1"/>
</dbReference>
<evidence type="ECO:0000256" key="5">
    <source>
        <dbReference type="ARBA" id="ARBA00023295"/>
    </source>
</evidence>
<comment type="catalytic activity">
    <reaction evidence="1">
        <text>Hydrolysis of terminal non-reducing N-acetyl-D-hexosamine residues in N-acetyl-beta-D-hexosaminides.</text>
        <dbReference type="EC" id="3.2.1.52"/>
    </reaction>
</comment>
<sequence>MTGIVPAPAALTFLEHVAPYRLAPPTRIVAPGEAHPIGLLLATELRVATGFDIPVVHGDAGAADISLVLNDGFYAVEQTSVESYTLEVSHAGVIIEARATAGLYRGTRSLRQLLPARIGDDDHGRAFGDDDDHGGASGDDDGLAFGGWVAPAVSVSDAPRFDYRGAMLDVVRHFFPVEDVLRFIDALALLKINVLHLHLTDDQGWRIQIDSWPELTGIGASTAVGGARGGFYSKSDYRRIVDYAAERFLTIVPEIDLPGHTNAALSAYAELNHDGVARSPYEGVEVGFSSLSAAPERAEATDQFLEDVLREVAELTPGPWLHIGGDESLSTSKADYRALVERITTTAASMGKTVIGWHEIGASPSLPADTIAQYWSYLEPQGDAASLTRSVVEQGGQVIMSPADVAYLDIQHVGSQPTPHGYPLGLDWANGPTSLDDALAWEPTEIVPGIAEAQILGVEAPLWTETACTISDVEFLAFPRIAAIAEIGWSPLPGAEGRDRDGFVARLSGLGAHWDAAGTVYCAVDGVPWHTDLAATT</sequence>
<protein>
    <recommendedName>
        <fullName evidence="3">beta-N-acetylhexosaminidase</fullName>
        <ecNumber evidence="3">3.2.1.52</ecNumber>
    </recommendedName>
</protein>
<dbReference type="GO" id="GO:0005975">
    <property type="term" value="P:carbohydrate metabolic process"/>
    <property type="evidence" value="ECO:0007669"/>
    <property type="project" value="InterPro"/>
</dbReference>
<dbReference type="RefSeq" id="WP_343062663.1">
    <property type="nucleotide sequence ID" value="NZ_JACCFM010000001.1"/>
</dbReference>
<dbReference type="InterPro" id="IPR029018">
    <property type="entry name" value="Hex-like_dom2"/>
</dbReference>
<dbReference type="Pfam" id="PF00728">
    <property type="entry name" value="Glyco_hydro_20"/>
    <property type="match status" value="1"/>
</dbReference>
<dbReference type="InterPro" id="IPR015882">
    <property type="entry name" value="HEX_bac_N"/>
</dbReference>
<dbReference type="Gene3D" id="3.20.20.80">
    <property type="entry name" value="Glycosidases"/>
    <property type="match status" value="1"/>
</dbReference>
<dbReference type="GO" id="GO:0016020">
    <property type="term" value="C:membrane"/>
    <property type="evidence" value="ECO:0007669"/>
    <property type="project" value="TreeGrafter"/>
</dbReference>
<feature type="domain" description="Glycoside hydrolase family 20 catalytic" evidence="7">
    <location>
        <begin position="161"/>
        <end position="491"/>
    </location>
</feature>
<dbReference type="PANTHER" id="PTHR22600:SF57">
    <property type="entry name" value="BETA-N-ACETYLHEXOSAMINIDASE"/>
    <property type="match status" value="1"/>
</dbReference>